<dbReference type="PANTHER" id="PTHR46082">
    <property type="entry name" value="ATP/GTP-BINDING PROTEIN-RELATED"/>
    <property type="match status" value="1"/>
</dbReference>
<keyword evidence="3" id="KW-1185">Reference proteome</keyword>
<dbReference type="Pfam" id="PF13374">
    <property type="entry name" value="TPR_10"/>
    <property type="match status" value="3"/>
</dbReference>
<evidence type="ECO:0000313" key="3">
    <source>
        <dbReference type="Proteomes" id="UP000754883"/>
    </source>
</evidence>
<proteinExistence type="predicted"/>
<accession>A0A9N9UN33</accession>
<dbReference type="PRINTS" id="PR00381">
    <property type="entry name" value="KINESINLIGHT"/>
</dbReference>
<sequence length="1042" mass="118857">MASRLTTLHSLHREVQAAIHDASIHLPANGSSSLKTNFCSETWPSLKPKYEDFVDGVVRYLKEELQTRNLNCMVIGRAKTAESVQQSLDRREKHRQRPCIGLGDILETIHDLAGSMVILQRRSDVQKVNQFIAQSFHAIQQPTHWSRDRQPGVHWESLFGSYESNNHHVTLYGDSNYLAGGPGVIFEIQVTTCGDQMYNLLAHDWYYKKAHGPLSRKDEIVLDMIHAAAIMVEVGAEYMKEREEENRNEARPEYDVLHIIQLAQGAEEWRFKPTNLPPILRALKKEGYNSATKLEHFAKNLRPLKEEDASSHDLVAQLLEIISQKSKRHFLVPFGQNERFVGREETINWLLERIPPGTRPNDCQRTAIEGLGGTGKTQIALEAAYRVRNTHSDCSVFWVPVLSITSFENAYREIGDALKVPGLQDKKADIKMLVKSALNNESSGEWLLILDNLDDIELVAGLVGFLPSSPKGSILFTTRNHIVATSLDIAPGHVERVGEMSRDEALEMLKRYTEESQRKDIADTSKLLDFLADLPLAIRQASAYMWKHDITTTKYLSYCQSSDGRTITMLSKDFEDRSRYKHTRNPVATTWLISFTHLSRDKPLAARYLRSICFLAEKDIPESLLPFEEDEIERDKATAALKAYAFITKRENAAAFDIHRLVRLAMRNHLRREERIEAITSVVQHLSKIYPFPWHENRSIWTRYMPHTLTVAAVCEESTDEHATGILLRCVAATYEITATYEKAEEVYRRVLQRYEEIIGREHPLVLVIMNNLAIVLERRRKYGEAKQMHQHVLESRQKVLGKDHPDTLSSMNNLAKVLFGQGNYSEVKIIYQQVLDLRTKVLGKDHPDTLISINNLAATLVRQGNYSVAEQMHQQALDLRTKVLGKDHPDTLISMNNLADTLVRQGNYSVAEQMHQQVLDLRIKVLGKDYPDTLISMNNLAKVLGGQGKYSEAEQMHQQALELREKALGREHPYTLDGMESLALVIMRQGRYSEANQIYRQALELYIKVLGRDHPDTVSCHSAFQACLKEIRKKGRLGDLT</sequence>
<dbReference type="Pfam" id="PF00931">
    <property type="entry name" value="NB-ARC"/>
    <property type="match status" value="1"/>
</dbReference>
<dbReference type="OrthoDB" id="626167at2759"/>
<dbReference type="GO" id="GO:0015969">
    <property type="term" value="P:guanosine tetraphosphate metabolic process"/>
    <property type="evidence" value="ECO:0007669"/>
    <property type="project" value="InterPro"/>
</dbReference>
<dbReference type="Gene3D" id="3.30.460.10">
    <property type="entry name" value="Beta Polymerase, domain 2"/>
    <property type="match status" value="1"/>
</dbReference>
<reference evidence="2" key="1">
    <citation type="submission" date="2021-10" db="EMBL/GenBank/DDBJ databases">
        <authorList>
            <person name="Piombo E."/>
        </authorList>
    </citation>
    <scope>NUCLEOTIDE SEQUENCE</scope>
</reference>
<dbReference type="InterPro" id="IPR027417">
    <property type="entry name" value="P-loop_NTPase"/>
</dbReference>
<dbReference type="SUPFAM" id="SSF81301">
    <property type="entry name" value="Nucleotidyltransferase"/>
    <property type="match status" value="1"/>
</dbReference>
<gene>
    <name evidence="2" type="ORF">CBYS24578_00013857</name>
</gene>
<dbReference type="GO" id="GO:0043531">
    <property type="term" value="F:ADP binding"/>
    <property type="evidence" value="ECO:0007669"/>
    <property type="project" value="InterPro"/>
</dbReference>
<feature type="domain" description="RelA/SpoT" evidence="1">
    <location>
        <begin position="76"/>
        <end position="213"/>
    </location>
</feature>
<organism evidence="2 3">
    <name type="scientific">Clonostachys byssicola</name>
    <dbReference type="NCBI Taxonomy" id="160290"/>
    <lineage>
        <taxon>Eukaryota</taxon>
        <taxon>Fungi</taxon>
        <taxon>Dikarya</taxon>
        <taxon>Ascomycota</taxon>
        <taxon>Pezizomycotina</taxon>
        <taxon>Sordariomycetes</taxon>
        <taxon>Hypocreomycetidae</taxon>
        <taxon>Hypocreales</taxon>
        <taxon>Bionectriaceae</taxon>
        <taxon>Clonostachys</taxon>
    </lineage>
</organism>
<dbReference type="InterPro" id="IPR011990">
    <property type="entry name" value="TPR-like_helical_dom_sf"/>
</dbReference>
<protein>
    <recommendedName>
        <fullName evidence="1">RelA/SpoT domain-containing protein</fullName>
    </recommendedName>
</protein>
<evidence type="ECO:0000259" key="1">
    <source>
        <dbReference type="SMART" id="SM00954"/>
    </source>
</evidence>
<dbReference type="SUPFAM" id="SSF48452">
    <property type="entry name" value="TPR-like"/>
    <property type="match status" value="3"/>
</dbReference>
<dbReference type="Gene3D" id="3.40.50.300">
    <property type="entry name" value="P-loop containing nucleotide triphosphate hydrolases"/>
    <property type="match status" value="1"/>
</dbReference>
<dbReference type="Gene3D" id="1.25.40.10">
    <property type="entry name" value="Tetratricopeptide repeat domain"/>
    <property type="match status" value="2"/>
</dbReference>
<dbReference type="InterPro" id="IPR019734">
    <property type="entry name" value="TPR_rpt"/>
</dbReference>
<dbReference type="InterPro" id="IPR002182">
    <property type="entry name" value="NB-ARC"/>
</dbReference>
<dbReference type="Proteomes" id="UP000754883">
    <property type="component" value="Unassembled WGS sequence"/>
</dbReference>
<evidence type="ECO:0000313" key="2">
    <source>
        <dbReference type="EMBL" id="CAG9990553.1"/>
    </source>
</evidence>
<dbReference type="InterPro" id="IPR043519">
    <property type="entry name" value="NT_sf"/>
</dbReference>
<dbReference type="AlphaFoldDB" id="A0A9N9UN33"/>
<dbReference type="SMART" id="SM00028">
    <property type="entry name" value="TPR"/>
    <property type="match status" value="7"/>
</dbReference>
<dbReference type="PANTHER" id="PTHR46082:SF6">
    <property type="entry name" value="AAA+ ATPASE DOMAIN-CONTAINING PROTEIN-RELATED"/>
    <property type="match status" value="1"/>
</dbReference>
<dbReference type="EMBL" id="CABFNO020001473">
    <property type="protein sequence ID" value="CAG9990553.1"/>
    <property type="molecule type" value="Genomic_DNA"/>
</dbReference>
<dbReference type="SUPFAM" id="SSF52540">
    <property type="entry name" value="P-loop containing nucleoside triphosphate hydrolases"/>
    <property type="match status" value="1"/>
</dbReference>
<dbReference type="SMART" id="SM00954">
    <property type="entry name" value="RelA_SpoT"/>
    <property type="match status" value="1"/>
</dbReference>
<dbReference type="Pfam" id="PF04607">
    <property type="entry name" value="RelA_SpoT"/>
    <property type="match status" value="1"/>
</dbReference>
<dbReference type="InterPro" id="IPR007685">
    <property type="entry name" value="RelA_SpoT"/>
</dbReference>
<dbReference type="InterPro" id="IPR053137">
    <property type="entry name" value="NLR-like"/>
</dbReference>
<comment type="caution">
    <text evidence="2">The sequence shown here is derived from an EMBL/GenBank/DDBJ whole genome shotgun (WGS) entry which is preliminary data.</text>
</comment>
<dbReference type="Pfam" id="PF13424">
    <property type="entry name" value="TPR_12"/>
    <property type="match status" value="2"/>
</dbReference>
<name>A0A9N9UN33_9HYPO</name>